<feature type="region of interest" description="Disordered" evidence="1">
    <location>
        <begin position="39"/>
        <end position="81"/>
    </location>
</feature>
<gene>
    <name evidence="2" type="ORF">AAE3_LOCUS8608</name>
</gene>
<proteinExistence type="predicted"/>
<feature type="compositionally biased region" description="Basic and acidic residues" evidence="1">
    <location>
        <begin position="199"/>
        <end position="213"/>
    </location>
</feature>
<protein>
    <submittedName>
        <fullName evidence="2">Uncharacterized protein</fullName>
    </submittedName>
</protein>
<feature type="compositionally biased region" description="Pro residues" evidence="1">
    <location>
        <begin position="39"/>
        <end position="48"/>
    </location>
</feature>
<evidence type="ECO:0000313" key="2">
    <source>
        <dbReference type="EMBL" id="CAA7266351.1"/>
    </source>
</evidence>
<dbReference type="EMBL" id="CACVBS010000054">
    <property type="protein sequence ID" value="CAA7266351.1"/>
    <property type="molecule type" value="Genomic_DNA"/>
</dbReference>
<feature type="region of interest" description="Disordered" evidence="1">
    <location>
        <begin position="155"/>
        <end position="238"/>
    </location>
</feature>
<organism evidence="2 3">
    <name type="scientific">Cyclocybe aegerita</name>
    <name type="common">Black poplar mushroom</name>
    <name type="synonym">Agrocybe aegerita</name>
    <dbReference type="NCBI Taxonomy" id="1973307"/>
    <lineage>
        <taxon>Eukaryota</taxon>
        <taxon>Fungi</taxon>
        <taxon>Dikarya</taxon>
        <taxon>Basidiomycota</taxon>
        <taxon>Agaricomycotina</taxon>
        <taxon>Agaricomycetes</taxon>
        <taxon>Agaricomycetidae</taxon>
        <taxon>Agaricales</taxon>
        <taxon>Agaricineae</taxon>
        <taxon>Bolbitiaceae</taxon>
        <taxon>Cyclocybe</taxon>
    </lineage>
</organism>
<feature type="compositionally biased region" description="Polar residues" evidence="1">
    <location>
        <begin position="183"/>
        <end position="193"/>
    </location>
</feature>
<feature type="compositionally biased region" description="Low complexity" evidence="1">
    <location>
        <begin position="64"/>
        <end position="81"/>
    </location>
</feature>
<evidence type="ECO:0000313" key="3">
    <source>
        <dbReference type="Proteomes" id="UP000467700"/>
    </source>
</evidence>
<name>A0A8S0XV55_CYCAE</name>
<feature type="compositionally biased region" description="Basic residues" evidence="1">
    <location>
        <begin position="268"/>
        <end position="277"/>
    </location>
</feature>
<sequence length="310" mass="34116">MWKAAWVTPTTTAPANERMNEWRHFSLAAAIAPLVAVPPPSFSQPPTPSTQARPSIPLPSTSRTLALSPTSPHSPSLRLSTSTPPHQLGCVLFIHPCSCFASTAAHSPSPPPYPRFHCDATEPQKWQLGHKHGNEDEDGATHGVVATRTQWRGWDRHEYKGGPSDISKAGRTAAGAGGEQRTQEGGTNTTGDTSRWHKQKDEQVVEREHEHKRVATAVSAHSSPRYPPATHVVPHPLPQPSPPAFLSLFSNEVHVQLRNDDDADRMGLWRHKHKHSNPARTRPQGNSNNGHEGDDSGGDDWQQQRRQRRG</sequence>
<dbReference type="Proteomes" id="UP000467700">
    <property type="component" value="Unassembled WGS sequence"/>
</dbReference>
<keyword evidence="3" id="KW-1185">Reference proteome</keyword>
<feature type="region of interest" description="Disordered" evidence="1">
    <location>
        <begin position="266"/>
        <end position="310"/>
    </location>
</feature>
<dbReference type="AlphaFoldDB" id="A0A8S0XV55"/>
<evidence type="ECO:0000256" key="1">
    <source>
        <dbReference type="SAM" id="MobiDB-lite"/>
    </source>
</evidence>
<reference evidence="2 3" key="1">
    <citation type="submission" date="2020-01" db="EMBL/GenBank/DDBJ databases">
        <authorList>
            <person name="Gupta K D."/>
        </authorList>
    </citation>
    <scope>NUCLEOTIDE SEQUENCE [LARGE SCALE GENOMIC DNA]</scope>
</reference>
<comment type="caution">
    <text evidence="2">The sequence shown here is derived from an EMBL/GenBank/DDBJ whole genome shotgun (WGS) entry which is preliminary data.</text>
</comment>
<accession>A0A8S0XV55</accession>